<evidence type="ECO:0000313" key="2">
    <source>
        <dbReference type="EMBL" id="MBB4623026.1"/>
    </source>
</evidence>
<sequence length="77" mass="8036">MKKKLILLLGSLLASITLALAQKITVNGTVFSEEDSEPIQGATVLIKGTNIGTITDADGKFILSNVPSSAQTNSNSF</sequence>
<feature type="chain" id="PRO_5046814231" evidence="1">
    <location>
        <begin position="22"/>
        <end position="77"/>
    </location>
</feature>
<dbReference type="Pfam" id="PF13715">
    <property type="entry name" value="CarbopepD_reg_2"/>
    <property type="match status" value="1"/>
</dbReference>
<protein>
    <submittedName>
        <fullName evidence="2">Uncharacterized protein</fullName>
    </submittedName>
</protein>
<proteinExistence type="predicted"/>
<dbReference type="Proteomes" id="UP000533637">
    <property type="component" value="Unassembled WGS sequence"/>
</dbReference>
<dbReference type="SUPFAM" id="SSF49464">
    <property type="entry name" value="Carboxypeptidase regulatory domain-like"/>
    <property type="match status" value="1"/>
</dbReference>
<dbReference type="Gene3D" id="2.60.40.1120">
    <property type="entry name" value="Carboxypeptidase-like, regulatory domain"/>
    <property type="match status" value="1"/>
</dbReference>
<evidence type="ECO:0000256" key="1">
    <source>
        <dbReference type="SAM" id="SignalP"/>
    </source>
</evidence>
<organism evidence="2 3">
    <name type="scientific">Parabacteroides faecis</name>
    <dbReference type="NCBI Taxonomy" id="1217282"/>
    <lineage>
        <taxon>Bacteria</taxon>
        <taxon>Pseudomonadati</taxon>
        <taxon>Bacteroidota</taxon>
        <taxon>Bacteroidia</taxon>
        <taxon>Bacteroidales</taxon>
        <taxon>Tannerellaceae</taxon>
        <taxon>Parabacteroides</taxon>
    </lineage>
</organism>
<accession>A0ABR6KNE1</accession>
<dbReference type="RefSeq" id="WP_122351879.1">
    <property type="nucleotide sequence ID" value="NZ_BMPB01000005.1"/>
</dbReference>
<feature type="signal peptide" evidence="1">
    <location>
        <begin position="1"/>
        <end position="21"/>
    </location>
</feature>
<comment type="caution">
    <text evidence="2">The sequence shown here is derived from an EMBL/GenBank/DDBJ whole genome shotgun (WGS) entry which is preliminary data.</text>
</comment>
<dbReference type="InterPro" id="IPR008969">
    <property type="entry name" value="CarboxyPept-like_regulatory"/>
</dbReference>
<keyword evidence="1" id="KW-0732">Signal</keyword>
<evidence type="ECO:0000313" key="3">
    <source>
        <dbReference type="Proteomes" id="UP000533637"/>
    </source>
</evidence>
<gene>
    <name evidence="2" type="ORF">GGQ57_002935</name>
</gene>
<dbReference type="EMBL" id="JACHOC010000005">
    <property type="protein sequence ID" value="MBB4623026.1"/>
    <property type="molecule type" value="Genomic_DNA"/>
</dbReference>
<reference evidence="2 3" key="1">
    <citation type="submission" date="2020-08" db="EMBL/GenBank/DDBJ databases">
        <title>Genomic Encyclopedia of Type Strains, Phase IV (KMG-IV): sequencing the most valuable type-strain genomes for metagenomic binning, comparative biology and taxonomic classification.</title>
        <authorList>
            <person name="Goeker M."/>
        </authorList>
    </citation>
    <scope>NUCLEOTIDE SEQUENCE [LARGE SCALE GENOMIC DNA]</scope>
    <source>
        <strain evidence="2 3">DSM 102983</strain>
    </source>
</reference>
<keyword evidence="3" id="KW-1185">Reference proteome</keyword>
<name>A0ABR6KNE1_9BACT</name>